<dbReference type="PANTHER" id="PTHR11527">
    <property type="entry name" value="HEAT-SHOCK PROTEIN 20 FAMILY MEMBER"/>
    <property type="match status" value="1"/>
</dbReference>
<protein>
    <submittedName>
        <fullName evidence="4">Hsp20/alpha crystallin family protein</fullName>
    </submittedName>
</protein>
<keyword evidence="5" id="KW-1185">Reference proteome</keyword>
<organism evidence="4 5">
    <name type="scientific">Kitasatospora cathayae</name>
    <dbReference type="NCBI Taxonomy" id="3004092"/>
    <lineage>
        <taxon>Bacteria</taxon>
        <taxon>Bacillati</taxon>
        <taxon>Actinomycetota</taxon>
        <taxon>Actinomycetes</taxon>
        <taxon>Kitasatosporales</taxon>
        <taxon>Streptomycetaceae</taxon>
        <taxon>Kitasatospora</taxon>
    </lineage>
</organism>
<dbReference type="InterPro" id="IPR002068">
    <property type="entry name" value="A-crystallin/Hsp20_dom"/>
</dbReference>
<evidence type="ECO:0000256" key="2">
    <source>
        <dbReference type="RuleBase" id="RU003616"/>
    </source>
</evidence>
<gene>
    <name evidence="4" type="ORF">O1G21_00665</name>
</gene>
<dbReference type="CDD" id="cd06464">
    <property type="entry name" value="ACD_sHsps-like"/>
    <property type="match status" value="1"/>
</dbReference>
<dbReference type="RefSeq" id="WP_270139787.1">
    <property type="nucleotide sequence ID" value="NZ_CP115450.1"/>
</dbReference>
<name>A0ABY7PVS3_9ACTN</name>
<evidence type="ECO:0000313" key="5">
    <source>
        <dbReference type="Proteomes" id="UP001212821"/>
    </source>
</evidence>
<accession>A0ABY7PVS3</accession>
<dbReference type="Proteomes" id="UP001212821">
    <property type="component" value="Chromosome"/>
</dbReference>
<dbReference type="Pfam" id="PF00011">
    <property type="entry name" value="HSP20"/>
    <property type="match status" value="1"/>
</dbReference>
<dbReference type="SUPFAM" id="SSF49764">
    <property type="entry name" value="HSP20-like chaperones"/>
    <property type="match status" value="1"/>
</dbReference>
<sequence length="142" mass="16001">MASDLLRRFPFGYRWPSLPDLFEDFPVDLRTSATEHMIRIEESEADGIYQLKAELPGVDPDKDITISVDDGVLTVQAQRSEEKKEKQRSEFRYGSFTRSVRLPAGVREEDVTAAYDQGVLTVRAPIGEAKKPARTIEITRGG</sequence>
<comment type="similarity">
    <text evidence="1 2">Belongs to the small heat shock protein (HSP20) family.</text>
</comment>
<evidence type="ECO:0000259" key="3">
    <source>
        <dbReference type="PROSITE" id="PS01031"/>
    </source>
</evidence>
<proteinExistence type="inferred from homology"/>
<dbReference type="EMBL" id="CP115450">
    <property type="protein sequence ID" value="WBP84514.1"/>
    <property type="molecule type" value="Genomic_DNA"/>
</dbReference>
<dbReference type="InterPro" id="IPR008978">
    <property type="entry name" value="HSP20-like_chaperone"/>
</dbReference>
<dbReference type="InterPro" id="IPR031107">
    <property type="entry name" value="Small_HSP"/>
</dbReference>
<dbReference type="Gene3D" id="2.60.40.790">
    <property type="match status" value="1"/>
</dbReference>
<evidence type="ECO:0000313" key="4">
    <source>
        <dbReference type="EMBL" id="WBP84514.1"/>
    </source>
</evidence>
<reference evidence="5" key="1">
    <citation type="submission" date="2022-12" db="EMBL/GenBank/DDBJ databases">
        <authorList>
            <person name="Mo P."/>
        </authorList>
    </citation>
    <scope>NUCLEOTIDE SEQUENCE [LARGE SCALE GENOMIC DNA]</scope>
    <source>
        <strain evidence="5">HUAS 3-15</strain>
    </source>
</reference>
<evidence type="ECO:0000256" key="1">
    <source>
        <dbReference type="PROSITE-ProRule" id="PRU00285"/>
    </source>
</evidence>
<dbReference type="PROSITE" id="PS01031">
    <property type="entry name" value="SHSP"/>
    <property type="match status" value="1"/>
</dbReference>
<feature type="domain" description="SHSP" evidence="3">
    <location>
        <begin position="31"/>
        <end position="141"/>
    </location>
</feature>